<keyword evidence="9 10" id="KW-0460">Magnesium</keyword>
<comment type="subcellular location">
    <subcellularLocation>
        <location evidence="10">Cytoplasm</location>
    </subcellularLocation>
</comment>
<dbReference type="InterPro" id="IPR012337">
    <property type="entry name" value="RNaseH-like_sf"/>
</dbReference>
<keyword evidence="10" id="KW-0963">Cytoplasm</keyword>
<feature type="region of interest" description="Disordered" evidence="11">
    <location>
        <begin position="134"/>
        <end position="167"/>
    </location>
</feature>
<dbReference type="InterPro" id="IPR032710">
    <property type="entry name" value="NTF2-like_dom_sf"/>
</dbReference>
<dbReference type="InterPro" id="IPR036397">
    <property type="entry name" value="RNaseH_sf"/>
</dbReference>
<evidence type="ECO:0000256" key="9">
    <source>
        <dbReference type="ARBA" id="ARBA00022842"/>
    </source>
</evidence>
<gene>
    <name evidence="10" type="primary">rnhA</name>
    <name evidence="13" type="ORF">ACFFF6_18495</name>
</gene>
<dbReference type="SUPFAM" id="SSF54427">
    <property type="entry name" value="NTF2-like"/>
    <property type="match status" value="1"/>
</dbReference>
<dbReference type="Gene3D" id="3.10.450.50">
    <property type="match status" value="1"/>
</dbReference>
<sequence length="327" mass="35089">MTITAAADGSALGNPGPAGWAWYIDEDTWRAGGWPHGTNNMGELKAVLDLLEATAVDADQHLHVLCDSQYVINSVTRWMPGWKRKGWRKKDGKPVMNVELLQAIDRALVGRSVEFEWVKGHAGHRMNEAADRRANAAATAFSKGRDPQVGPGYRTSPTSTARPRAADASDAGLALAADASGAGPALAADASDLFSFLEPEPAPPAPVAPSTSELDEVTQRELALLTDLVRARPERAGALLHPDATEIGASGRAWTRSQILAELAPVPGLEASDMIADRIGEDAVLVRYRTEAPDDTGRLRTVLRSSVWIRVDGSWLLRHHQGTPARP</sequence>
<dbReference type="Proteomes" id="UP001589793">
    <property type="component" value="Unassembled WGS sequence"/>
</dbReference>
<keyword evidence="8 10" id="KW-0378">Hydrolase</keyword>
<evidence type="ECO:0000256" key="4">
    <source>
        <dbReference type="ARBA" id="ARBA00012180"/>
    </source>
</evidence>
<evidence type="ECO:0000256" key="6">
    <source>
        <dbReference type="ARBA" id="ARBA00022723"/>
    </source>
</evidence>
<keyword evidence="5 10" id="KW-0540">Nuclease</keyword>
<dbReference type="SUPFAM" id="SSF53098">
    <property type="entry name" value="Ribonuclease H-like"/>
    <property type="match status" value="1"/>
</dbReference>
<comment type="caution">
    <text evidence="13">The sequence shown here is derived from an EMBL/GenBank/DDBJ whole genome shotgun (WGS) entry which is preliminary data.</text>
</comment>
<dbReference type="EMBL" id="JBHLSV010000034">
    <property type="protein sequence ID" value="MFC0675944.1"/>
    <property type="molecule type" value="Genomic_DNA"/>
</dbReference>
<evidence type="ECO:0000256" key="11">
    <source>
        <dbReference type="SAM" id="MobiDB-lite"/>
    </source>
</evidence>
<evidence type="ECO:0000313" key="14">
    <source>
        <dbReference type="Proteomes" id="UP001589793"/>
    </source>
</evidence>
<dbReference type="CDD" id="cd09278">
    <property type="entry name" value="RNase_HI_prokaryote_like"/>
    <property type="match status" value="1"/>
</dbReference>
<evidence type="ECO:0000256" key="3">
    <source>
        <dbReference type="ARBA" id="ARBA00011245"/>
    </source>
</evidence>
<proteinExistence type="inferred from homology"/>
<comment type="similarity">
    <text evidence="2 10">Belongs to the RNase H family.</text>
</comment>
<organism evidence="13 14">
    <name type="scientific">Brachybacterium hainanense</name>
    <dbReference type="NCBI Taxonomy" id="1541174"/>
    <lineage>
        <taxon>Bacteria</taxon>
        <taxon>Bacillati</taxon>
        <taxon>Actinomycetota</taxon>
        <taxon>Actinomycetes</taxon>
        <taxon>Micrococcales</taxon>
        <taxon>Dermabacteraceae</taxon>
        <taxon>Brachybacterium</taxon>
    </lineage>
</organism>
<accession>A0ABV6RG50</accession>
<dbReference type="PANTHER" id="PTHR10642">
    <property type="entry name" value="RIBONUCLEASE H1"/>
    <property type="match status" value="1"/>
</dbReference>
<comment type="catalytic activity">
    <reaction evidence="1 10">
        <text>Endonucleolytic cleavage to 5'-phosphomonoester.</text>
        <dbReference type="EC" id="3.1.26.4"/>
    </reaction>
</comment>
<evidence type="ECO:0000259" key="12">
    <source>
        <dbReference type="PROSITE" id="PS50879"/>
    </source>
</evidence>
<dbReference type="RefSeq" id="WP_376982986.1">
    <property type="nucleotide sequence ID" value="NZ_JBHLSV010000034.1"/>
</dbReference>
<feature type="binding site" evidence="10">
    <location>
        <position position="8"/>
    </location>
    <ligand>
        <name>Mg(2+)</name>
        <dbReference type="ChEBI" id="CHEBI:18420"/>
        <label>1</label>
    </ligand>
</feature>
<keyword evidence="7 10" id="KW-0255">Endonuclease</keyword>
<evidence type="ECO:0000256" key="10">
    <source>
        <dbReference type="HAMAP-Rule" id="MF_00042"/>
    </source>
</evidence>
<dbReference type="EC" id="3.1.26.4" evidence="4 10"/>
<feature type="binding site" evidence="10">
    <location>
        <position position="131"/>
    </location>
    <ligand>
        <name>Mg(2+)</name>
        <dbReference type="ChEBI" id="CHEBI:18420"/>
        <label>2</label>
    </ligand>
</feature>
<feature type="binding site" evidence="10">
    <location>
        <position position="67"/>
    </location>
    <ligand>
        <name>Mg(2+)</name>
        <dbReference type="ChEBI" id="CHEBI:18420"/>
        <label>1</label>
    </ligand>
</feature>
<dbReference type="InterPro" id="IPR002156">
    <property type="entry name" value="RNaseH_domain"/>
</dbReference>
<feature type="domain" description="RNase H type-1" evidence="12">
    <location>
        <begin position="1"/>
        <end position="139"/>
    </location>
</feature>
<comment type="cofactor">
    <cofactor evidence="10">
        <name>Mg(2+)</name>
        <dbReference type="ChEBI" id="CHEBI:18420"/>
    </cofactor>
    <text evidence="10">Binds 1 Mg(2+) ion per subunit. May bind a second metal ion at a regulatory site, or after substrate binding.</text>
</comment>
<evidence type="ECO:0000256" key="2">
    <source>
        <dbReference type="ARBA" id="ARBA00005300"/>
    </source>
</evidence>
<evidence type="ECO:0000256" key="8">
    <source>
        <dbReference type="ARBA" id="ARBA00022801"/>
    </source>
</evidence>
<dbReference type="PROSITE" id="PS50879">
    <property type="entry name" value="RNASE_H_1"/>
    <property type="match status" value="1"/>
</dbReference>
<comment type="function">
    <text evidence="10">Endonuclease that specifically degrades the RNA of RNA-DNA hybrids.</text>
</comment>
<keyword evidence="6 10" id="KW-0479">Metal-binding</keyword>
<dbReference type="InterPro" id="IPR022892">
    <property type="entry name" value="RNaseHI"/>
</dbReference>
<dbReference type="InterPro" id="IPR050092">
    <property type="entry name" value="RNase_H"/>
</dbReference>
<keyword evidence="14" id="KW-1185">Reference proteome</keyword>
<protein>
    <recommendedName>
        <fullName evidence="4 10">Ribonuclease H</fullName>
        <shortName evidence="10">RNase H</shortName>
        <ecNumber evidence="4 10">3.1.26.4</ecNumber>
    </recommendedName>
</protein>
<comment type="subunit">
    <text evidence="3 10">Monomer.</text>
</comment>
<name>A0ABV6RG50_9MICO</name>
<feature type="binding site" evidence="10">
    <location>
        <position position="8"/>
    </location>
    <ligand>
        <name>Mg(2+)</name>
        <dbReference type="ChEBI" id="CHEBI:18420"/>
        <label>2</label>
    </ligand>
</feature>
<dbReference type="InterPro" id="IPR027843">
    <property type="entry name" value="DUF4440"/>
</dbReference>
<evidence type="ECO:0000256" key="1">
    <source>
        <dbReference type="ARBA" id="ARBA00000077"/>
    </source>
</evidence>
<evidence type="ECO:0000256" key="7">
    <source>
        <dbReference type="ARBA" id="ARBA00022759"/>
    </source>
</evidence>
<dbReference type="HAMAP" id="MF_00042">
    <property type="entry name" value="RNase_H"/>
    <property type="match status" value="1"/>
</dbReference>
<feature type="binding site" evidence="10">
    <location>
        <position position="43"/>
    </location>
    <ligand>
        <name>Mg(2+)</name>
        <dbReference type="ChEBI" id="CHEBI:18420"/>
        <label>1</label>
    </ligand>
</feature>
<evidence type="ECO:0000313" key="13">
    <source>
        <dbReference type="EMBL" id="MFC0675944.1"/>
    </source>
</evidence>
<reference evidence="13 14" key="1">
    <citation type="submission" date="2024-09" db="EMBL/GenBank/DDBJ databases">
        <authorList>
            <person name="Sun Q."/>
            <person name="Mori K."/>
        </authorList>
    </citation>
    <scope>NUCLEOTIDE SEQUENCE [LARGE SCALE GENOMIC DNA]</scope>
    <source>
        <strain evidence="13 14">CICC 10874</strain>
    </source>
</reference>
<dbReference type="PANTHER" id="PTHR10642:SF26">
    <property type="entry name" value="RIBONUCLEASE H1"/>
    <property type="match status" value="1"/>
</dbReference>
<dbReference type="Gene3D" id="3.30.420.10">
    <property type="entry name" value="Ribonuclease H-like superfamily/Ribonuclease H"/>
    <property type="match status" value="1"/>
</dbReference>
<dbReference type="Pfam" id="PF00075">
    <property type="entry name" value="RNase_H"/>
    <property type="match status" value="1"/>
</dbReference>
<evidence type="ECO:0000256" key="5">
    <source>
        <dbReference type="ARBA" id="ARBA00022722"/>
    </source>
</evidence>
<dbReference type="Pfam" id="PF14534">
    <property type="entry name" value="DUF4440"/>
    <property type="match status" value="1"/>
</dbReference>